<dbReference type="RefSeq" id="WP_220659025.1">
    <property type="nucleotide sequence ID" value="NZ_CBCSFC010000001.1"/>
</dbReference>
<evidence type="ECO:0000256" key="5">
    <source>
        <dbReference type="ARBA" id="ARBA00022692"/>
    </source>
</evidence>
<keyword evidence="8" id="KW-0811">Translocation</keyword>
<gene>
    <name evidence="11" type="primary">yajC</name>
    <name evidence="11" type="ORF">Q7X28_06510</name>
</gene>
<accession>A0AA90N8J5</accession>
<evidence type="ECO:0000256" key="6">
    <source>
        <dbReference type="ARBA" id="ARBA00022927"/>
    </source>
</evidence>
<dbReference type="GO" id="GO:0015031">
    <property type="term" value="P:protein transport"/>
    <property type="evidence" value="ECO:0007669"/>
    <property type="project" value="UniProtKB-KW"/>
</dbReference>
<dbReference type="GO" id="GO:0005886">
    <property type="term" value="C:plasma membrane"/>
    <property type="evidence" value="ECO:0007669"/>
    <property type="project" value="UniProtKB-SubCell"/>
</dbReference>
<keyword evidence="6" id="KW-0653">Protein transport</keyword>
<dbReference type="SMART" id="SM01323">
    <property type="entry name" value="YajC"/>
    <property type="match status" value="1"/>
</dbReference>
<feature type="compositionally biased region" description="Acidic residues" evidence="10">
    <location>
        <begin position="94"/>
        <end position="104"/>
    </location>
</feature>
<evidence type="ECO:0000256" key="1">
    <source>
        <dbReference type="ARBA" id="ARBA00004162"/>
    </source>
</evidence>
<dbReference type="InterPro" id="IPR003849">
    <property type="entry name" value="Preprotein_translocase_YajC"/>
</dbReference>
<keyword evidence="4" id="KW-1003">Cell membrane</keyword>
<keyword evidence="3" id="KW-0813">Transport</keyword>
<organism evidence="11 12">
    <name type="scientific">Tsukamurella strandjordii</name>
    <dbReference type="NCBI Taxonomy" id="147577"/>
    <lineage>
        <taxon>Bacteria</taxon>
        <taxon>Bacillati</taxon>
        <taxon>Actinomycetota</taxon>
        <taxon>Actinomycetes</taxon>
        <taxon>Mycobacteriales</taxon>
        <taxon>Tsukamurellaceae</taxon>
        <taxon>Tsukamurella</taxon>
    </lineage>
</organism>
<keyword evidence="12" id="KW-1185">Reference proteome</keyword>
<keyword evidence="9" id="KW-0472">Membrane</keyword>
<name>A0AA90N8J5_9ACTN</name>
<keyword evidence="7" id="KW-1133">Transmembrane helix</keyword>
<dbReference type="Pfam" id="PF02699">
    <property type="entry name" value="YajC"/>
    <property type="match status" value="1"/>
</dbReference>
<sequence>MELVLPLLLVMMLGFMFFSFRKQKKQMNETLQMQENLGVGTKVMTSTGLYGTVVGLGEDTVELEIAPGITTTWVRRAVAKVLTPEELNAPDIESIPEADTTPEVETEKRPEDR</sequence>
<evidence type="ECO:0000256" key="10">
    <source>
        <dbReference type="SAM" id="MobiDB-lite"/>
    </source>
</evidence>
<comment type="caution">
    <text evidence="11">The sequence shown here is derived from an EMBL/GenBank/DDBJ whole genome shotgun (WGS) entry which is preliminary data.</text>
</comment>
<dbReference type="EMBL" id="JAUTIX010000002">
    <property type="protein sequence ID" value="MDP0397576.1"/>
    <property type="molecule type" value="Genomic_DNA"/>
</dbReference>
<evidence type="ECO:0000256" key="2">
    <source>
        <dbReference type="ARBA" id="ARBA00006742"/>
    </source>
</evidence>
<evidence type="ECO:0000313" key="11">
    <source>
        <dbReference type="EMBL" id="MDP0397576.1"/>
    </source>
</evidence>
<dbReference type="Proteomes" id="UP001178281">
    <property type="component" value="Unassembled WGS sequence"/>
</dbReference>
<evidence type="ECO:0000256" key="3">
    <source>
        <dbReference type="ARBA" id="ARBA00022448"/>
    </source>
</evidence>
<dbReference type="AlphaFoldDB" id="A0AA90N8J5"/>
<reference evidence="11" key="1">
    <citation type="submission" date="2023-08" db="EMBL/GenBank/DDBJ databases">
        <title>The draft genome of Tsukamurella strandjordii strain 050030.</title>
        <authorList>
            <person name="Zhao F."/>
            <person name="Feng Y."/>
            <person name="Zong Z."/>
        </authorList>
    </citation>
    <scope>NUCLEOTIDE SEQUENCE</scope>
    <source>
        <strain evidence="11">050030</strain>
    </source>
</reference>
<feature type="region of interest" description="Disordered" evidence="10">
    <location>
        <begin position="89"/>
        <end position="113"/>
    </location>
</feature>
<keyword evidence="5" id="KW-0812">Transmembrane</keyword>
<evidence type="ECO:0000256" key="7">
    <source>
        <dbReference type="ARBA" id="ARBA00022989"/>
    </source>
</evidence>
<protein>
    <submittedName>
        <fullName evidence="11">Preprotein translocase subunit YajC</fullName>
    </submittedName>
</protein>
<comment type="subcellular location">
    <subcellularLocation>
        <location evidence="1">Cell membrane</location>
        <topology evidence="1">Single-pass membrane protein</topology>
    </subcellularLocation>
</comment>
<dbReference type="PANTHER" id="PTHR33909:SF1">
    <property type="entry name" value="SEC TRANSLOCON ACCESSORY COMPLEX SUBUNIT YAJC"/>
    <property type="match status" value="1"/>
</dbReference>
<dbReference type="PANTHER" id="PTHR33909">
    <property type="entry name" value="SEC TRANSLOCON ACCESSORY COMPLEX SUBUNIT YAJC"/>
    <property type="match status" value="1"/>
</dbReference>
<proteinExistence type="inferred from homology"/>
<comment type="similarity">
    <text evidence="2">Belongs to the YajC family.</text>
</comment>
<evidence type="ECO:0000256" key="8">
    <source>
        <dbReference type="ARBA" id="ARBA00023010"/>
    </source>
</evidence>
<evidence type="ECO:0000313" key="12">
    <source>
        <dbReference type="Proteomes" id="UP001178281"/>
    </source>
</evidence>
<evidence type="ECO:0000256" key="4">
    <source>
        <dbReference type="ARBA" id="ARBA00022475"/>
    </source>
</evidence>
<dbReference type="NCBIfam" id="TIGR00739">
    <property type="entry name" value="yajC"/>
    <property type="match status" value="1"/>
</dbReference>
<evidence type="ECO:0000256" key="9">
    <source>
        <dbReference type="ARBA" id="ARBA00023136"/>
    </source>
</evidence>